<organism evidence="2 3">
    <name type="scientific">Steroidobacter agaridevorans</name>
    <dbReference type="NCBI Taxonomy" id="2695856"/>
    <lineage>
        <taxon>Bacteria</taxon>
        <taxon>Pseudomonadati</taxon>
        <taxon>Pseudomonadota</taxon>
        <taxon>Gammaproteobacteria</taxon>
        <taxon>Steroidobacterales</taxon>
        <taxon>Steroidobacteraceae</taxon>
        <taxon>Steroidobacter</taxon>
    </lineage>
</organism>
<feature type="signal peptide" evidence="1">
    <location>
        <begin position="1"/>
        <end position="18"/>
    </location>
</feature>
<dbReference type="Proteomes" id="UP000445000">
    <property type="component" value="Unassembled WGS sequence"/>
</dbReference>
<comment type="caution">
    <text evidence="2">The sequence shown here is derived from an EMBL/GenBank/DDBJ whole genome shotgun (WGS) entry which is preliminary data.</text>
</comment>
<gene>
    <name evidence="2" type="ORF">GCM10011487_48150</name>
</gene>
<accession>A0A829YH92</accession>
<dbReference type="AlphaFoldDB" id="A0A829YH92"/>
<evidence type="ECO:0000256" key="1">
    <source>
        <dbReference type="SAM" id="SignalP"/>
    </source>
</evidence>
<evidence type="ECO:0008006" key="4">
    <source>
        <dbReference type="Google" id="ProtNLM"/>
    </source>
</evidence>
<protein>
    <recommendedName>
        <fullName evidence="4">Solute-binding protein family 3/N-terminal domain-containing protein</fullName>
    </recommendedName>
</protein>
<evidence type="ECO:0000313" key="3">
    <source>
        <dbReference type="Proteomes" id="UP000445000"/>
    </source>
</evidence>
<keyword evidence="1" id="KW-0732">Signal</keyword>
<proteinExistence type="predicted"/>
<keyword evidence="3" id="KW-1185">Reference proteome</keyword>
<reference evidence="3" key="1">
    <citation type="submission" date="2020-01" db="EMBL/GenBank/DDBJ databases">
        <title>'Steroidobacter agaridevorans' sp. nov., agar-degrading bacteria isolated from rhizosphere soils.</title>
        <authorList>
            <person name="Ikenaga M."/>
            <person name="Kataoka M."/>
            <person name="Murouchi A."/>
            <person name="Katsuragi S."/>
            <person name="Sakai M."/>
        </authorList>
    </citation>
    <scope>NUCLEOTIDE SEQUENCE [LARGE SCALE GENOMIC DNA]</scope>
    <source>
        <strain evidence="3">YU21-B</strain>
    </source>
</reference>
<dbReference type="RefSeq" id="WP_161814458.1">
    <property type="nucleotide sequence ID" value="NZ_BLJN01000005.1"/>
</dbReference>
<dbReference type="EMBL" id="BLJN01000005">
    <property type="protein sequence ID" value="GFE82815.1"/>
    <property type="molecule type" value="Genomic_DNA"/>
</dbReference>
<feature type="chain" id="PRO_5032552905" description="Solute-binding protein family 3/N-terminal domain-containing protein" evidence="1">
    <location>
        <begin position="19"/>
        <end position="276"/>
    </location>
</feature>
<sequence length="276" mass="31064">MRLLFTLLLVVAAATGFAEGPERSGGDRLAIDTSASKAERRFFDIVAMRATAIDQALGPILQGAGDKITIELVYSGDPSYPRNGPAVYDPARRTLTFRRSMLGLVGRGVKSWAKAYWPYYKNDEIRALLPAIELIDNALWMTHLQEAAYRKGLSWPHQDCSSLEIQKRLGCEMLVYGVEASRRQVQPFYNTNRVDMIWPEDLRELHGRGQEDTDYRDVQQLGGSMLIRPLIAEFGVPRVLQYIAQTPFSIQDDNVRASALRYQEQARLALTANAIN</sequence>
<evidence type="ECO:0000313" key="2">
    <source>
        <dbReference type="EMBL" id="GFE82815.1"/>
    </source>
</evidence>
<name>A0A829YH92_9GAMM</name>